<evidence type="ECO:0000256" key="1">
    <source>
        <dbReference type="ARBA" id="ARBA00023125"/>
    </source>
</evidence>
<dbReference type="RefSeq" id="WP_176225282.1">
    <property type="nucleotide sequence ID" value="NZ_FXAM01000001.1"/>
</dbReference>
<dbReference type="CDD" id="cd04496">
    <property type="entry name" value="SSB_OBF"/>
    <property type="match status" value="1"/>
</dbReference>
<evidence type="ECO:0000256" key="3">
    <source>
        <dbReference type="SAM" id="MobiDB-lite"/>
    </source>
</evidence>
<evidence type="ECO:0000313" key="5">
    <source>
        <dbReference type="Proteomes" id="UP000192923"/>
    </source>
</evidence>
<protein>
    <submittedName>
        <fullName evidence="4">Single-stranded DNA-binding protein</fullName>
    </submittedName>
</protein>
<dbReference type="Proteomes" id="UP000192923">
    <property type="component" value="Unassembled WGS sequence"/>
</dbReference>
<reference evidence="4 5" key="1">
    <citation type="submission" date="2016-12" db="EMBL/GenBank/DDBJ databases">
        <authorList>
            <person name="Song W.-J."/>
            <person name="Kurnit D.M."/>
        </authorList>
    </citation>
    <scope>NUCLEOTIDE SEQUENCE [LARGE SCALE GENOMIC DNA]</scope>
    <source>
        <strain evidence="4 5">175</strain>
    </source>
</reference>
<keyword evidence="5" id="KW-1185">Reference proteome</keyword>
<proteinExistence type="predicted"/>
<keyword evidence="1 2" id="KW-0238">DNA-binding</keyword>
<feature type="region of interest" description="Disordered" evidence="3">
    <location>
        <begin position="91"/>
        <end position="136"/>
    </location>
</feature>
<dbReference type="Pfam" id="PF00436">
    <property type="entry name" value="SSB"/>
    <property type="match status" value="1"/>
</dbReference>
<dbReference type="GO" id="GO:0003697">
    <property type="term" value="F:single-stranded DNA binding"/>
    <property type="evidence" value="ECO:0007669"/>
    <property type="project" value="InterPro"/>
</dbReference>
<dbReference type="EMBL" id="FXAM01000001">
    <property type="protein sequence ID" value="SMF96320.1"/>
    <property type="molecule type" value="Genomic_DNA"/>
</dbReference>
<gene>
    <name evidence="4" type="ORF">SAMN02949497_3714</name>
</gene>
<dbReference type="STRING" id="1760988.SAMN02949497_3714"/>
<evidence type="ECO:0000313" key="4">
    <source>
        <dbReference type="EMBL" id="SMF96320.1"/>
    </source>
</evidence>
<dbReference type="PROSITE" id="PS50935">
    <property type="entry name" value="SSB"/>
    <property type="match status" value="1"/>
</dbReference>
<accession>A0A1Y6D1N4</accession>
<name>A0A1Y6D1N4_9GAMM</name>
<organism evidence="4 5">
    <name type="scientific">Methylomagnum ishizawai</name>
    <dbReference type="NCBI Taxonomy" id="1760988"/>
    <lineage>
        <taxon>Bacteria</taxon>
        <taxon>Pseudomonadati</taxon>
        <taxon>Pseudomonadota</taxon>
        <taxon>Gammaproteobacteria</taxon>
        <taxon>Methylococcales</taxon>
        <taxon>Methylococcaceae</taxon>
        <taxon>Methylomagnum</taxon>
    </lineage>
</organism>
<dbReference type="AlphaFoldDB" id="A0A1Y6D1N4"/>
<dbReference type="InterPro" id="IPR012340">
    <property type="entry name" value="NA-bd_OB-fold"/>
</dbReference>
<sequence length="136" mass="14578">MLDVLLSGKLSRDPLVRVGPSGRPFTTAQIRVPVEGDETLWVSTIAFGEVGERLGRLKAGDAVSLAGSAKLSSWEKDGELRHGLSVTASGLLSIHETRETRKRREPKEAPGRAAPAEPPPGREPGVAVEFDDDIPF</sequence>
<dbReference type="SUPFAM" id="SSF50249">
    <property type="entry name" value="Nucleic acid-binding proteins"/>
    <property type="match status" value="1"/>
</dbReference>
<dbReference type="InterPro" id="IPR000424">
    <property type="entry name" value="Primosome_PriB/ssb"/>
</dbReference>
<evidence type="ECO:0000256" key="2">
    <source>
        <dbReference type="PROSITE-ProRule" id="PRU00252"/>
    </source>
</evidence>
<dbReference type="Gene3D" id="2.40.50.140">
    <property type="entry name" value="Nucleic acid-binding proteins"/>
    <property type="match status" value="1"/>
</dbReference>